<dbReference type="GO" id="GO:0000150">
    <property type="term" value="F:DNA strand exchange activity"/>
    <property type="evidence" value="ECO:0007669"/>
    <property type="project" value="UniProtKB-KW"/>
</dbReference>
<dbReference type="HOGENOM" id="CLU_010686_8_0_6"/>
<evidence type="ECO:0000256" key="6">
    <source>
        <dbReference type="PIRSR" id="PIRSR606118-50"/>
    </source>
</evidence>
<comment type="similarity">
    <text evidence="1">Belongs to the site-specific recombinase resolvase family.</text>
</comment>
<dbReference type="Gene3D" id="3.40.50.1390">
    <property type="entry name" value="Resolvase, N-terminal catalytic domain"/>
    <property type="match status" value="1"/>
</dbReference>
<dbReference type="SUPFAM" id="SSF53041">
    <property type="entry name" value="Resolvase-like"/>
    <property type="match status" value="1"/>
</dbReference>
<dbReference type="Gene3D" id="1.10.10.60">
    <property type="entry name" value="Homeodomain-like"/>
    <property type="match status" value="1"/>
</dbReference>
<dbReference type="EMBL" id="CP002339">
    <property type="protein sequence ID" value="AEF04909.1"/>
    <property type="molecule type" value="Genomic_DNA"/>
</dbReference>
<dbReference type="InterPro" id="IPR006120">
    <property type="entry name" value="Resolvase_HTH_dom"/>
</dbReference>
<dbReference type="OrthoDB" id="9797501at2"/>
<dbReference type="KEGG" id="alt:ambt_17020"/>
<gene>
    <name evidence="9" type="ordered locus">ambt_17020</name>
</gene>
<dbReference type="Pfam" id="PF00239">
    <property type="entry name" value="Resolvase"/>
    <property type="match status" value="1"/>
</dbReference>
<dbReference type="CDD" id="cd03768">
    <property type="entry name" value="SR_ResInv"/>
    <property type="match status" value="1"/>
</dbReference>
<dbReference type="Proteomes" id="UP000000683">
    <property type="component" value="Chromosome"/>
</dbReference>
<protein>
    <submittedName>
        <fullName evidence="9">DNA-invertase</fullName>
    </submittedName>
</protein>
<evidence type="ECO:0000256" key="5">
    <source>
        <dbReference type="ARBA" id="ARBA00023172"/>
    </source>
</evidence>
<dbReference type="eggNOG" id="COG1961">
    <property type="taxonomic scope" value="Bacteria"/>
</dbReference>
<sequence length="182" mass="20229">MRIGYARVSSELQSENAQLDALANCGCERIYHEKISGKGTKRPELIRLLDSIRTGDTVIVQRLDRLGRSLSDLINLLSAFKQKNVEFISLNENIDTSSATGELIFHMIGAIAQFERRLISERTKVGLEAAKVRGRKGGRKPKLTHSDVKKARAMLSSGEVSKAEVAQHFKVSRPTLNKALEK</sequence>
<evidence type="ECO:0000256" key="4">
    <source>
        <dbReference type="ARBA" id="ARBA00023125"/>
    </source>
</evidence>
<accession>F5Z5I3</accession>
<reference evidence="9 10" key="1">
    <citation type="journal article" date="2011" name="J. Bacteriol.">
        <title>Complete genome sequence of the polycyclic aromatic hydrocarbon-degrading bacterium Alteromonas sp. strain SN2.</title>
        <authorList>
            <person name="Jin H.M."/>
            <person name="Jeong H."/>
            <person name="Moon E.J."/>
            <person name="Math R.K."/>
            <person name="Lee K."/>
            <person name="Kim H.J."/>
            <person name="Jeon C.O."/>
            <person name="Oh T.K."/>
            <person name="Kim J.F."/>
        </authorList>
    </citation>
    <scope>NUCLEOTIDE SEQUENCE [LARGE SCALE GENOMIC DNA]</scope>
    <source>
        <strain evidence="10">JCM 17741 / KACC 18427 / KCTC 11700BP / SN2</strain>
    </source>
</reference>
<dbReference type="InterPro" id="IPR050639">
    <property type="entry name" value="SSR_resolvase"/>
</dbReference>
<evidence type="ECO:0000313" key="9">
    <source>
        <dbReference type="EMBL" id="AEF04909.1"/>
    </source>
</evidence>
<dbReference type="GO" id="GO:0003677">
    <property type="term" value="F:DNA binding"/>
    <property type="evidence" value="ECO:0007669"/>
    <property type="project" value="UniProtKB-KW"/>
</dbReference>
<organism evidence="9 10">
    <name type="scientific">Alteromonas naphthalenivorans</name>
    <dbReference type="NCBI Taxonomy" id="715451"/>
    <lineage>
        <taxon>Bacteria</taxon>
        <taxon>Pseudomonadati</taxon>
        <taxon>Pseudomonadota</taxon>
        <taxon>Gammaproteobacteria</taxon>
        <taxon>Alteromonadales</taxon>
        <taxon>Alteromonadaceae</taxon>
        <taxon>Alteromonas/Salinimonas group</taxon>
        <taxon>Alteromonas</taxon>
    </lineage>
</organism>
<dbReference type="FunFam" id="3.40.50.1390:FF:000001">
    <property type="entry name" value="DNA recombinase"/>
    <property type="match status" value="1"/>
</dbReference>
<dbReference type="PROSITE" id="PS00398">
    <property type="entry name" value="RECOMBINASES_2"/>
    <property type="match status" value="1"/>
</dbReference>
<evidence type="ECO:0000259" key="8">
    <source>
        <dbReference type="PROSITE" id="PS51736"/>
    </source>
</evidence>
<dbReference type="PROSITE" id="PS00397">
    <property type="entry name" value="RECOMBINASES_1"/>
    <property type="match status" value="1"/>
</dbReference>
<dbReference type="SMART" id="SM00857">
    <property type="entry name" value="Resolvase"/>
    <property type="match status" value="1"/>
</dbReference>
<dbReference type="Pfam" id="PF02796">
    <property type="entry name" value="HTH_7"/>
    <property type="match status" value="1"/>
</dbReference>
<feature type="active site" description="O-(5'-phospho-DNA)-serine intermediate" evidence="6 7">
    <location>
        <position position="9"/>
    </location>
</feature>
<name>F5Z5I3_ALTNA</name>
<feature type="domain" description="Resolvase/invertase-type recombinase catalytic" evidence="8">
    <location>
        <begin position="1"/>
        <end position="134"/>
    </location>
</feature>
<dbReference type="InterPro" id="IPR009057">
    <property type="entry name" value="Homeodomain-like_sf"/>
</dbReference>
<keyword evidence="2" id="KW-0229">DNA integration</keyword>
<dbReference type="SUPFAM" id="SSF46689">
    <property type="entry name" value="Homeodomain-like"/>
    <property type="match status" value="1"/>
</dbReference>
<evidence type="ECO:0000256" key="7">
    <source>
        <dbReference type="PROSITE-ProRule" id="PRU10137"/>
    </source>
</evidence>
<proteinExistence type="inferred from homology"/>
<keyword evidence="3" id="KW-0230">DNA invertase</keyword>
<dbReference type="InterPro" id="IPR006119">
    <property type="entry name" value="Resolv_N"/>
</dbReference>
<evidence type="ECO:0000256" key="2">
    <source>
        <dbReference type="ARBA" id="ARBA00022908"/>
    </source>
</evidence>
<dbReference type="PANTHER" id="PTHR30461">
    <property type="entry name" value="DNA-INVERTASE FROM LAMBDOID PROPHAGE"/>
    <property type="match status" value="1"/>
</dbReference>
<dbReference type="PROSITE" id="PS51736">
    <property type="entry name" value="RECOMBINASES_3"/>
    <property type="match status" value="1"/>
</dbReference>
<dbReference type="GO" id="GO:0015074">
    <property type="term" value="P:DNA integration"/>
    <property type="evidence" value="ECO:0007669"/>
    <property type="project" value="UniProtKB-KW"/>
</dbReference>
<dbReference type="RefSeq" id="WP_013785828.1">
    <property type="nucleotide sequence ID" value="NC_015554.1"/>
</dbReference>
<dbReference type="CDD" id="cd00569">
    <property type="entry name" value="HTH_Hin_like"/>
    <property type="match status" value="1"/>
</dbReference>
<evidence type="ECO:0000256" key="1">
    <source>
        <dbReference type="ARBA" id="ARBA00009913"/>
    </source>
</evidence>
<dbReference type="PANTHER" id="PTHR30461:SF2">
    <property type="entry name" value="SERINE RECOMBINASE PINE-RELATED"/>
    <property type="match status" value="1"/>
</dbReference>
<keyword evidence="5" id="KW-0233">DNA recombination</keyword>
<dbReference type="InterPro" id="IPR006118">
    <property type="entry name" value="Recombinase_CS"/>
</dbReference>
<keyword evidence="4" id="KW-0238">DNA-binding</keyword>
<keyword evidence="10" id="KW-1185">Reference proteome</keyword>
<dbReference type="AlphaFoldDB" id="F5Z5I3"/>
<dbReference type="InterPro" id="IPR036162">
    <property type="entry name" value="Resolvase-like_N_sf"/>
</dbReference>
<evidence type="ECO:0000313" key="10">
    <source>
        <dbReference type="Proteomes" id="UP000000683"/>
    </source>
</evidence>
<evidence type="ECO:0000256" key="3">
    <source>
        <dbReference type="ARBA" id="ARBA00023100"/>
    </source>
</evidence>